<keyword evidence="5 7" id="KW-1133">Transmembrane helix</keyword>
<accession>A0A8B3TDR1</accession>
<keyword evidence="4 7" id="KW-0812">Transmembrane</keyword>
<comment type="similarity">
    <text evidence="2 7">Belongs to the UPF0056 (MarC) family.</text>
</comment>
<evidence type="ECO:0000256" key="5">
    <source>
        <dbReference type="ARBA" id="ARBA00022989"/>
    </source>
</evidence>
<evidence type="ECO:0000256" key="1">
    <source>
        <dbReference type="ARBA" id="ARBA00004651"/>
    </source>
</evidence>
<evidence type="ECO:0000313" key="9">
    <source>
        <dbReference type="Proteomes" id="UP000294229"/>
    </source>
</evidence>
<comment type="caution">
    <text evidence="8">The sequence shown here is derived from an EMBL/GenBank/DDBJ whole genome shotgun (WGS) entry which is preliminary data.</text>
</comment>
<protein>
    <recommendedName>
        <fullName evidence="7">UPF0056 membrane protein</fullName>
    </recommendedName>
</protein>
<evidence type="ECO:0000256" key="6">
    <source>
        <dbReference type="ARBA" id="ARBA00023136"/>
    </source>
</evidence>
<dbReference type="GO" id="GO:0005886">
    <property type="term" value="C:plasma membrane"/>
    <property type="evidence" value="ECO:0007669"/>
    <property type="project" value="UniProtKB-SubCell"/>
</dbReference>
<organism evidence="8 9">
    <name type="scientific">Avibacterium paragallinarum</name>
    <name type="common">Haemophilus gallinarum</name>
    <dbReference type="NCBI Taxonomy" id="728"/>
    <lineage>
        <taxon>Bacteria</taxon>
        <taxon>Pseudomonadati</taxon>
        <taxon>Pseudomonadota</taxon>
        <taxon>Gammaproteobacteria</taxon>
        <taxon>Pasteurellales</taxon>
        <taxon>Pasteurellaceae</taxon>
        <taxon>Avibacterium</taxon>
    </lineage>
</organism>
<comment type="caution">
    <text evidence="7">Lacks conserved residue(s) required for the propagation of feature annotation.</text>
</comment>
<gene>
    <name evidence="8" type="ORF">EIG79_11925</name>
</gene>
<feature type="transmembrane region" description="Helical" evidence="7">
    <location>
        <begin position="6"/>
        <end position="29"/>
    </location>
</feature>
<evidence type="ECO:0000313" key="8">
    <source>
        <dbReference type="EMBL" id="RZN54151.1"/>
    </source>
</evidence>
<evidence type="ECO:0000256" key="4">
    <source>
        <dbReference type="ARBA" id="ARBA00022692"/>
    </source>
</evidence>
<evidence type="ECO:0000256" key="7">
    <source>
        <dbReference type="RuleBase" id="RU362048"/>
    </source>
</evidence>
<dbReference type="EMBL" id="RQXS01000106">
    <property type="protein sequence ID" value="RZN54151.1"/>
    <property type="molecule type" value="Genomic_DNA"/>
</dbReference>
<dbReference type="InterPro" id="IPR002771">
    <property type="entry name" value="Multi_antbiot-R_MarC"/>
</dbReference>
<dbReference type="AlphaFoldDB" id="A0A8B3TDR1"/>
<evidence type="ECO:0000256" key="2">
    <source>
        <dbReference type="ARBA" id="ARBA00009784"/>
    </source>
</evidence>
<sequence>MDISIYVQFFVSLIALVNPLGVIPIFYSMTTDFDLPPKS</sequence>
<evidence type="ECO:0000256" key="3">
    <source>
        <dbReference type="ARBA" id="ARBA00022475"/>
    </source>
</evidence>
<dbReference type="Proteomes" id="UP000294229">
    <property type="component" value="Unassembled WGS sequence"/>
</dbReference>
<keyword evidence="3" id="KW-1003">Cell membrane</keyword>
<comment type="subcellular location">
    <subcellularLocation>
        <location evidence="1 7">Cell membrane</location>
        <topology evidence="1 7">Multi-pass membrane protein</topology>
    </subcellularLocation>
</comment>
<proteinExistence type="inferred from homology"/>
<name>A0A8B3TDR1_AVIPA</name>
<dbReference type="Pfam" id="PF01914">
    <property type="entry name" value="MarC"/>
    <property type="match status" value="1"/>
</dbReference>
<reference evidence="8 9" key="1">
    <citation type="submission" date="2018-11" db="EMBL/GenBank/DDBJ databases">
        <title>Sequencing Av. paragallinarum serogroups.</title>
        <authorList>
            <person name="Hellmuth J.E."/>
            <person name="Boucher C.E."/>
            <person name="Cason E.D."/>
        </authorList>
    </citation>
    <scope>NUCLEOTIDE SEQUENCE [LARGE SCALE GENOMIC DNA]</scope>
    <source>
        <strain evidence="8 9">SA-3</strain>
    </source>
</reference>
<keyword evidence="6 7" id="KW-0472">Membrane</keyword>